<dbReference type="RefSeq" id="WP_248411518.1">
    <property type="nucleotide sequence ID" value="NZ_JALPQF010000001.1"/>
</dbReference>
<dbReference type="EMBL" id="JALPQF010000001">
    <property type="protein sequence ID" value="MCK8479084.1"/>
    <property type="molecule type" value="Genomic_DNA"/>
</dbReference>
<sequence length="47" mass="5241">MNTIIQNILVFTSLALAIWFLLQKFGLFPKKKVATNKACGQDDCGCH</sequence>
<evidence type="ECO:0000313" key="2">
    <source>
        <dbReference type="EMBL" id="MCK8479084.1"/>
    </source>
</evidence>
<keyword evidence="3" id="KW-1185">Reference proteome</keyword>
<keyword evidence="1" id="KW-0812">Transmembrane</keyword>
<comment type="caution">
    <text evidence="2">The sequence shown here is derived from an EMBL/GenBank/DDBJ whole genome shotgun (WGS) entry which is preliminary data.</text>
</comment>
<organism evidence="2 3">
    <name type="scientific">Psychroserpens algicola</name>
    <dbReference type="NCBI Taxonomy" id="1719034"/>
    <lineage>
        <taxon>Bacteria</taxon>
        <taxon>Pseudomonadati</taxon>
        <taxon>Bacteroidota</taxon>
        <taxon>Flavobacteriia</taxon>
        <taxon>Flavobacteriales</taxon>
        <taxon>Flavobacteriaceae</taxon>
        <taxon>Psychroserpens</taxon>
    </lineage>
</organism>
<name>A0ABT0H3X5_9FLAO</name>
<evidence type="ECO:0000313" key="3">
    <source>
        <dbReference type="Proteomes" id="UP001203687"/>
    </source>
</evidence>
<reference evidence="2" key="1">
    <citation type="submission" date="2022-04" db="EMBL/GenBank/DDBJ databases">
        <authorList>
            <person name="Ren T."/>
        </authorList>
    </citation>
    <scope>NUCLEOTIDE SEQUENCE</scope>
    <source>
        <strain evidence="2">F63249</strain>
    </source>
</reference>
<keyword evidence="1" id="KW-1133">Transmembrane helix</keyword>
<evidence type="ECO:0000256" key="1">
    <source>
        <dbReference type="SAM" id="Phobius"/>
    </source>
</evidence>
<protein>
    <submittedName>
        <fullName evidence="2">FeoB-associated Cys-rich membrane protein</fullName>
    </submittedName>
</protein>
<gene>
    <name evidence="2" type="ORF">MUY34_00555</name>
</gene>
<dbReference type="Proteomes" id="UP001203687">
    <property type="component" value="Unassembled WGS sequence"/>
</dbReference>
<accession>A0ABT0H3X5</accession>
<proteinExistence type="predicted"/>
<feature type="transmembrane region" description="Helical" evidence="1">
    <location>
        <begin position="6"/>
        <end position="22"/>
    </location>
</feature>
<keyword evidence="1" id="KW-0472">Membrane</keyword>